<proteinExistence type="predicted"/>
<dbReference type="InterPro" id="IPR035437">
    <property type="entry name" value="SNase_OB-fold_sf"/>
</dbReference>
<name>A0A0G1TXS7_9BACT</name>
<feature type="domain" description="TNase-like" evidence="6">
    <location>
        <begin position="1"/>
        <end position="125"/>
    </location>
</feature>
<keyword evidence="5" id="KW-0812">Transmembrane</keyword>
<organism evidence="7 8">
    <name type="scientific">Candidatus Gottesmanbacteria bacterium GW2011_GWA2_47_9</name>
    <dbReference type="NCBI Taxonomy" id="1618445"/>
    <lineage>
        <taxon>Bacteria</taxon>
        <taxon>Candidatus Gottesmaniibacteriota</taxon>
    </lineage>
</organism>
<accession>A0A0G1TXS7</accession>
<feature type="region of interest" description="Disordered" evidence="4">
    <location>
        <begin position="299"/>
        <end position="319"/>
    </location>
</feature>
<evidence type="ECO:0000259" key="6">
    <source>
        <dbReference type="PROSITE" id="PS50830"/>
    </source>
</evidence>
<dbReference type="PROSITE" id="PS50830">
    <property type="entry name" value="TNASE_3"/>
    <property type="match status" value="1"/>
</dbReference>
<evidence type="ECO:0000256" key="5">
    <source>
        <dbReference type="SAM" id="Phobius"/>
    </source>
</evidence>
<dbReference type="GO" id="GO:0004519">
    <property type="term" value="F:endonuclease activity"/>
    <property type="evidence" value="ECO:0007669"/>
    <property type="project" value="UniProtKB-KW"/>
</dbReference>
<feature type="region of interest" description="Disordered" evidence="4">
    <location>
        <begin position="226"/>
        <end position="256"/>
    </location>
</feature>
<dbReference type="Gene3D" id="2.40.50.90">
    <property type="match status" value="1"/>
</dbReference>
<keyword evidence="5" id="KW-0472">Membrane</keyword>
<evidence type="ECO:0000256" key="1">
    <source>
        <dbReference type="ARBA" id="ARBA00022722"/>
    </source>
</evidence>
<dbReference type="Pfam" id="PF00565">
    <property type="entry name" value="SNase"/>
    <property type="match status" value="1"/>
</dbReference>
<feature type="compositionally biased region" description="Low complexity" evidence="4">
    <location>
        <begin position="309"/>
        <end position="319"/>
    </location>
</feature>
<dbReference type="PANTHER" id="PTHR12302">
    <property type="entry name" value="EBNA2 BINDING PROTEIN P100"/>
    <property type="match status" value="1"/>
</dbReference>
<evidence type="ECO:0000256" key="4">
    <source>
        <dbReference type="SAM" id="MobiDB-lite"/>
    </source>
</evidence>
<dbReference type="AlphaFoldDB" id="A0A0G1TXS7"/>
<dbReference type="Proteomes" id="UP000034739">
    <property type="component" value="Unassembled WGS sequence"/>
</dbReference>
<dbReference type="GO" id="GO:0016787">
    <property type="term" value="F:hydrolase activity"/>
    <property type="evidence" value="ECO:0007669"/>
    <property type="project" value="UniProtKB-KW"/>
</dbReference>
<feature type="compositionally biased region" description="Pro residues" evidence="4">
    <location>
        <begin position="229"/>
        <end position="247"/>
    </location>
</feature>
<comment type="caution">
    <text evidence="7">The sequence shown here is derived from an EMBL/GenBank/DDBJ whole genome shotgun (WGS) entry which is preliminary data.</text>
</comment>
<dbReference type="PANTHER" id="PTHR12302:SF3">
    <property type="entry name" value="SERINE_THREONINE-PROTEIN KINASE 31"/>
    <property type="match status" value="1"/>
</dbReference>
<keyword evidence="3" id="KW-0378">Hydrolase</keyword>
<feature type="transmembrane region" description="Helical" evidence="5">
    <location>
        <begin position="264"/>
        <end position="284"/>
    </location>
</feature>
<gene>
    <name evidence="7" type="ORF">UY16_C0051G0002</name>
</gene>
<keyword evidence="1" id="KW-0540">Nuclease</keyword>
<sequence length="499" mass="54160">MLVSRVIDGDTVELEDGRKLRYIGIDTPELVHPDKATECFAKEAMEENKRLVDGKTVRLESDVSETDRYGRLLRYVSVENTMVNDTLVRQGFAHASTYPPDVKYSQQFLEAEKEARENSRGLWGGCPSNTTPEVRFLQAPGLQPGALEERDFGAGQSSCVIKGNISSSGEKIYHVPGCGSYEKTSIDESKGEQWFCTEDDAFTAGWRKAKNCPEETPVIEPVAETPAQAAPPEPTPPVIPPTTPHPPAASREAGSGSARKHSSFLGIIGNILLFVVLFGVGIWLSTIIRQYLPTGLGQGTQPIEETEPRPTARVTPTPTDPYRGWQVYQVISSATRQPVGISFKLPADVLSPICDGTSCMSQGTYLSGGTRFTVALRGPGMALRDFRGRVITDVNGTEFTTTDTTVVGRTAVNFTGNFSGRTVAGYAFTRMHGYMVEVSDTLSLEINHFTPAGITADFEIDHMVFESVVKSLTFEGYPGATQKGAIIPTKPPTATPSGY</sequence>
<reference evidence="7 8" key="1">
    <citation type="journal article" date="2015" name="Nature">
        <title>rRNA introns, odd ribosomes, and small enigmatic genomes across a large radiation of phyla.</title>
        <authorList>
            <person name="Brown C.T."/>
            <person name="Hug L.A."/>
            <person name="Thomas B.C."/>
            <person name="Sharon I."/>
            <person name="Castelle C.J."/>
            <person name="Singh A."/>
            <person name="Wilkins M.J."/>
            <person name="Williams K.H."/>
            <person name="Banfield J.F."/>
        </authorList>
    </citation>
    <scope>NUCLEOTIDE SEQUENCE [LARGE SCALE GENOMIC DNA]</scope>
</reference>
<dbReference type="SUPFAM" id="SSF50199">
    <property type="entry name" value="Staphylococcal nuclease"/>
    <property type="match status" value="1"/>
</dbReference>
<dbReference type="EMBL" id="LCOY01000051">
    <property type="protein sequence ID" value="KKU86606.1"/>
    <property type="molecule type" value="Genomic_DNA"/>
</dbReference>
<protein>
    <submittedName>
        <fullName evidence="7">Micrococcal nuclease-like protein nuclease</fullName>
    </submittedName>
</protein>
<evidence type="ECO:0000313" key="8">
    <source>
        <dbReference type="Proteomes" id="UP000034739"/>
    </source>
</evidence>
<evidence type="ECO:0000256" key="3">
    <source>
        <dbReference type="ARBA" id="ARBA00022801"/>
    </source>
</evidence>
<dbReference type="InterPro" id="IPR016071">
    <property type="entry name" value="Staphylococal_nuclease_OB-fold"/>
</dbReference>
<keyword evidence="2" id="KW-0255">Endonuclease</keyword>
<evidence type="ECO:0000256" key="2">
    <source>
        <dbReference type="ARBA" id="ARBA00022759"/>
    </source>
</evidence>
<evidence type="ECO:0000313" key="7">
    <source>
        <dbReference type="EMBL" id="KKU86606.1"/>
    </source>
</evidence>
<keyword evidence="5" id="KW-1133">Transmembrane helix</keyword>
<dbReference type="SMART" id="SM00318">
    <property type="entry name" value="SNc"/>
    <property type="match status" value="1"/>
</dbReference>
<dbReference type="PATRIC" id="fig|1618445.3.peg.1070"/>